<gene>
    <name evidence="2" type="ORF">J2Z21_007226</name>
</gene>
<comment type="caution">
    <text evidence="2">The sequence shown here is derived from an EMBL/GenBank/DDBJ whole genome shotgun (WGS) entry which is preliminary data.</text>
</comment>
<dbReference type="EMBL" id="JAGGLP010000020">
    <property type="protein sequence ID" value="MBP2054223.1"/>
    <property type="molecule type" value="Genomic_DNA"/>
</dbReference>
<evidence type="ECO:0000313" key="3">
    <source>
        <dbReference type="Proteomes" id="UP001519309"/>
    </source>
</evidence>
<proteinExistence type="predicted"/>
<evidence type="ECO:0000313" key="2">
    <source>
        <dbReference type="EMBL" id="MBP2054223.1"/>
    </source>
</evidence>
<sequence>MGPEGDGHLSGRHVRDHLGEGERGDHVGPRVRQSAPLLFAHRVCSQPAADDDGDPVAVPRLGMETGILYRFAGGEHRELRGS</sequence>
<feature type="compositionally biased region" description="Basic and acidic residues" evidence="1">
    <location>
        <begin position="16"/>
        <end position="28"/>
    </location>
</feature>
<feature type="region of interest" description="Disordered" evidence="1">
    <location>
        <begin position="1"/>
        <end position="29"/>
    </location>
</feature>
<reference evidence="2 3" key="1">
    <citation type="submission" date="2021-03" db="EMBL/GenBank/DDBJ databases">
        <title>Genomic Encyclopedia of Type Strains, Phase IV (KMG-IV): sequencing the most valuable type-strain genomes for metagenomic binning, comparative biology and taxonomic classification.</title>
        <authorList>
            <person name="Goeker M."/>
        </authorList>
    </citation>
    <scope>NUCLEOTIDE SEQUENCE [LARGE SCALE GENOMIC DNA]</scope>
    <source>
        <strain evidence="2 3">DSM 40499</strain>
    </source>
</reference>
<dbReference type="Proteomes" id="UP001519309">
    <property type="component" value="Unassembled WGS sequence"/>
</dbReference>
<protein>
    <submittedName>
        <fullName evidence="2">Uncharacterized protein</fullName>
    </submittedName>
</protein>
<accession>A0ABS4M3K8</accession>
<keyword evidence="3" id="KW-1185">Reference proteome</keyword>
<name>A0ABS4M3K8_9ACTN</name>
<organism evidence="2 3">
    <name type="scientific">Streptomyces griseochromogenes</name>
    <dbReference type="NCBI Taxonomy" id="68214"/>
    <lineage>
        <taxon>Bacteria</taxon>
        <taxon>Bacillati</taxon>
        <taxon>Actinomycetota</taxon>
        <taxon>Actinomycetes</taxon>
        <taxon>Kitasatosporales</taxon>
        <taxon>Streptomycetaceae</taxon>
        <taxon>Streptomyces</taxon>
    </lineage>
</organism>
<evidence type="ECO:0000256" key="1">
    <source>
        <dbReference type="SAM" id="MobiDB-lite"/>
    </source>
</evidence>